<feature type="domain" description="Alpha-type protein kinase" evidence="5">
    <location>
        <begin position="12"/>
        <end position="94"/>
    </location>
</feature>
<feature type="compositionally biased region" description="Low complexity" evidence="4">
    <location>
        <begin position="103"/>
        <end position="112"/>
    </location>
</feature>
<dbReference type="EMBL" id="JARJCM010000129">
    <property type="protein sequence ID" value="KAJ7027069.1"/>
    <property type="molecule type" value="Genomic_DNA"/>
</dbReference>
<comment type="caution">
    <text evidence="6">The sequence shown here is derived from an EMBL/GenBank/DDBJ whole genome shotgun (WGS) entry which is preliminary data.</text>
</comment>
<dbReference type="GO" id="GO:0005524">
    <property type="term" value="F:ATP binding"/>
    <property type="evidence" value="ECO:0007669"/>
    <property type="project" value="InterPro"/>
</dbReference>
<evidence type="ECO:0000313" key="7">
    <source>
        <dbReference type="Proteomes" id="UP001218188"/>
    </source>
</evidence>
<organism evidence="6 7">
    <name type="scientific">Mycena alexandri</name>
    <dbReference type="NCBI Taxonomy" id="1745969"/>
    <lineage>
        <taxon>Eukaryota</taxon>
        <taxon>Fungi</taxon>
        <taxon>Dikarya</taxon>
        <taxon>Basidiomycota</taxon>
        <taxon>Agaricomycotina</taxon>
        <taxon>Agaricomycetes</taxon>
        <taxon>Agaricomycetidae</taxon>
        <taxon>Agaricales</taxon>
        <taxon>Marasmiineae</taxon>
        <taxon>Mycenaceae</taxon>
        <taxon>Mycena</taxon>
    </lineage>
</organism>
<gene>
    <name evidence="6" type="ORF">C8F04DRAFT_1267360</name>
</gene>
<evidence type="ECO:0000256" key="4">
    <source>
        <dbReference type="SAM" id="MobiDB-lite"/>
    </source>
</evidence>
<protein>
    <recommendedName>
        <fullName evidence="5">Alpha-type protein kinase domain-containing protein</fullName>
    </recommendedName>
</protein>
<dbReference type="AlphaFoldDB" id="A0AAD6WZU2"/>
<dbReference type="InterPro" id="IPR004166">
    <property type="entry name" value="a-kinase_dom"/>
</dbReference>
<dbReference type="Proteomes" id="UP001218188">
    <property type="component" value="Unassembled WGS sequence"/>
</dbReference>
<feature type="region of interest" description="Disordered" evidence="4">
    <location>
        <begin position="94"/>
        <end position="175"/>
    </location>
</feature>
<keyword evidence="2" id="KW-0808">Transferase</keyword>
<dbReference type="GO" id="GO:0004674">
    <property type="term" value="F:protein serine/threonine kinase activity"/>
    <property type="evidence" value="ECO:0007669"/>
    <property type="project" value="UniProtKB-KW"/>
</dbReference>
<name>A0AAD6WZU2_9AGAR</name>
<reference evidence="6" key="1">
    <citation type="submission" date="2023-03" db="EMBL/GenBank/DDBJ databases">
        <title>Massive genome expansion in bonnet fungi (Mycena s.s.) driven by repeated elements and novel gene families across ecological guilds.</title>
        <authorList>
            <consortium name="Lawrence Berkeley National Laboratory"/>
            <person name="Harder C.B."/>
            <person name="Miyauchi S."/>
            <person name="Viragh M."/>
            <person name="Kuo A."/>
            <person name="Thoen E."/>
            <person name="Andreopoulos B."/>
            <person name="Lu D."/>
            <person name="Skrede I."/>
            <person name="Drula E."/>
            <person name="Henrissat B."/>
            <person name="Morin E."/>
            <person name="Kohler A."/>
            <person name="Barry K."/>
            <person name="LaButti K."/>
            <person name="Morin E."/>
            <person name="Salamov A."/>
            <person name="Lipzen A."/>
            <person name="Mereny Z."/>
            <person name="Hegedus B."/>
            <person name="Baldrian P."/>
            <person name="Stursova M."/>
            <person name="Weitz H."/>
            <person name="Taylor A."/>
            <person name="Grigoriev I.V."/>
            <person name="Nagy L.G."/>
            <person name="Martin F."/>
            <person name="Kauserud H."/>
        </authorList>
    </citation>
    <scope>NUCLEOTIDE SEQUENCE</scope>
    <source>
        <strain evidence="6">CBHHK200</strain>
    </source>
</reference>
<evidence type="ECO:0000313" key="6">
    <source>
        <dbReference type="EMBL" id="KAJ7027069.1"/>
    </source>
</evidence>
<keyword evidence="3" id="KW-0418">Kinase</keyword>
<accession>A0AAD6WZU2</accession>
<evidence type="ECO:0000259" key="5">
    <source>
        <dbReference type="Pfam" id="PF02816"/>
    </source>
</evidence>
<proteinExistence type="predicted"/>
<keyword evidence="1" id="KW-0723">Serine/threonine-protein kinase</keyword>
<keyword evidence="7" id="KW-1185">Reference proteome</keyword>
<sequence length="175" mass="19119">MATSTSTLCCTYLIEELIDEQKDGFYKFINNGSAVPLPSMNESVLAFTEFLSFAQHVQCHKTKALIYLSDLQGTLKLLTDPQIMTVSSKYYNMREPKPEPEAEQPVPVAAGRHQGGARRRGGARGGAVVLDSDENPAGGDIVPEPRRGGRHGVAVPTRIEEPPVQKRGTRGGKRR</sequence>
<dbReference type="Gene3D" id="3.20.200.10">
    <property type="entry name" value="MHCK/EF2 kinase"/>
    <property type="match status" value="1"/>
</dbReference>
<evidence type="ECO:0000256" key="2">
    <source>
        <dbReference type="ARBA" id="ARBA00022679"/>
    </source>
</evidence>
<evidence type="ECO:0000256" key="3">
    <source>
        <dbReference type="ARBA" id="ARBA00022777"/>
    </source>
</evidence>
<evidence type="ECO:0000256" key="1">
    <source>
        <dbReference type="ARBA" id="ARBA00022527"/>
    </source>
</evidence>
<dbReference type="Pfam" id="PF02816">
    <property type="entry name" value="Alpha_kinase"/>
    <property type="match status" value="1"/>
</dbReference>